<dbReference type="Proteomes" id="UP000250140">
    <property type="component" value="Unassembled WGS sequence"/>
</dbReference>
<feature type="chain" id="PRO_5034160263" description="Helitron helicase-like domain-containing protein" evidence="1">
    <location>
        <begin position="22"/>
        <end position="100"/>
    </location>
</feature>
<proteinExistence type="predicted"/>
<evidence type="ECO:0000313" key="2">
    <source>
        <dbReference type="EMBL" id="OCL04393.1"/>
    </source>
</evidence>
<evidence type="ECO:0000256" key="1">
    <source>
        <dbReference type="SAM" id="SignalP"/>
    </source>
</evidence>
<gene>
    <name evidence="2" type="ORF">AOQ84DRAFT_118336</name>
</gene>
<name>A0A8E2EU48_9PEZI</name>
<organism evidence="2 3">
    <name type="scientific">Glonium stellatum</name>
    <dbReference type="NCBI Taxonomy" id="574774"/>
    <lineage>
        <taxon>Eukaryota</taxon>
        <taxon>Fungi</taxon>
        <taxon>Dikarya</taxon>
        <taxon>Ascomycota</taxon>
        <taxon>Pezizomycotina</taxon>
        <taxon>Dothideomycetes</taxon>
        <taxon>Pleosporomycetidae</taxon>
        <taxon>Gloniales</taxon>
        <taxon>Gloniaceae</taxon>
        <taxon>Glonium</taxon>
    </lineage>
</organism>
<dbReference type="EMBL" id="KV750520">
    <property type="protein sequence ID" value="OCL04393.1"/>
    <property type="molecule type" value="Genomic_DNA"/>
</dbReference>
<evidence type="ECO:0008006" key="4">
    <source>
        <dbReference type="Google" id="ProtNLM"/>
    </source>
</evidence>
<keyword evidence="3" id="KW-1185">Reference proteome</keyword>
<keyword evidence="1" id="KW-0732">Signal</keyword>
<sequence length="100" mass="11525">MGKTRHWVALICKAIVPLLQGQLYESQLLWAEGTLGAGHFQATFLIMDPCDSDMDFAALSYVRRIAYNYLRKYAVRHLHNYSYAQVIVEMTAYLRAPEHC</sequence>
<evidence type="ECO:0000313" key="3">
    <source>
        <dbReference type="Proteomes" id="UP000250140"/>
    </source>
</evidence>
<feature type="signal peptide" evidence="1">
    <location>
        <begin position="1"/>
        <end position="21"/>
    </location>
</feature>
<protein>
    <recommendedName>
        <fullName evidence="4">Helitron helicase-like domain-containing protein</fullName>
    </recommendedName>
</protein>
<reference evidence="2 3" key="1">
    <citation type="journal article" date="2016" name="Nat. Commun.">
        <title>Ectomycorrhizal ecology is imprinted in the genome of the dominant symbiotic fungus Cenococcum geophilum.</title>
        <authorList>
            <consortium name="DOE Joint Genome Institute"/>
            <person name="Peter M."/>
            <person name="Kohler A."/>
            <person name="Ohm R.A."/>
            <person name="Kuo A."/>
            <person name="Krutzmann J."/>
            <person name="Morin E."/>
            <person name="Arend M."/>
            <person name="Barry K.W."/>
            <person name="Binder M."/>
            <person name="Choi C."/>
            <person name="Clum A."/>
            <person name="Copeland A."/>
            <person name="Grisel N."/>
            <person name="Haridas S."/>
            <person name="Kipfer T."/>
            <person name="LaButti K."/>
            <person name="Lindquist E."/>
            <person name="Lipzen A."/>
            <person name="Maire R."/>
            <person name="Meier B."/>
            <person name="Mihaltcheva S."/>
            <person name="Molinier V."/>
            <person name="Murat C."/>
            <person name="Poggeler S."/>
            <person name="Quandt C.A."/>
            <person name="Sperisen C."/>
            <person name="Tritt A."/>
            <person name="Tisserant E."/>
            <person name="Crous P.W."/>
            <person name="Henrissat B."/>
            <person name="Nehls U."/>
            <person name="Egli S."/>
            <person name="Spatafora J.W."/>
            <person name="Grigoriev I.V."/>
            <person name="Martin F.M."/>
        </authorList>
    </citation>
    <scope>NUCLEOTIDE SEQUENCE [LARGE SCALE GENOMIC DNA]</scope>
    <source>
        <strain evidence="2 3">CBS 207.34</strain>
    </source>
</reference>
<dbReference type="AlphaFoldDB" id="A0A8E2EU48"/>
<accession>A0A8E2EU48</accession>